<evidence type="ECO:0000313" key="4">
    <source>
        <dbReference type="EMBL" id="KAG6494645.1"/>
    </source>
</evidence>
<reference evidence="4 5" key="1">
    <citation type="submission" date="2020-08" db="EMBL/GenBank/DDBJ databases">
        <title>Plant Genome Project.</title>
        <authorList>
            <person name="Zhang R.-G."/>
        </authorList>
    </citation>
    <scope>NUCLEOTIDE SEQUENCE [LARGE SCALE GENOMIC DNA]</scope>
    <source>
        <tissue evidence="4">Rhizome</tissue>
    </source>
</reference>
<organism evidence="4 5">
    <name type="scientific">Zingiber officinale</name>
    <name type="common">Ginger</name>
    <name type="synonym">Amomum zingiber</name>
    <dbReference type="NCBI Taxonomy" id="94328"/>
    <lineage>
        <taxon>Eukaryota</taxon>
        <taxon>Viridiplantae</taxon>
        <taxon>Streptophyta</taxon>
        <taxon>Embryophyta</taxon>
        <taxon>Tracheophyta</taxon>
        <taxon>Spermatophyta</taxon>
        <taxon>Magnoliopsida</taxon>
        <taxon>Liliopsida</taxon>
        <taxon>Zingiberales</taxon>
        <taxon>Zingiberaceae</taxon>
        <taxon>Zingiber</taxon>
    </lineage>
</organism>
<dbReference type="Proteomes" id="UP000734854">
    <property type="component" value="Unassembled WGS sequence"/>
</dbReference>
<proteinExistence type="predicted"/>
<comment type="caution">
    <text evidence="4">The sequence shown here is derived from an EMBL/GenBank/DDBJ whole genome shotgun (WGS) entry which is preliminary data.</text>
</comment>
<sequence length="358" mass="41094">MKSRQQNANAGSSEQQFFEEAFHTPSSPCVYAFDLNITDSDSGASSNKRPPRVKKPDMKKKNDEQIAKVGCGVRVVAVQKKSEIKEREFLCDVGTWLHLIMGEEENEIKENEFLCGVGTWLYLTVGVSIELCSLWENFELLLSSGSKVVDWSIVLTLIKLLNKLNEKETRFFFLVIADVYLTVNAYIMSFCNIFQLFWQDSFELPRGEPSRDADIELGQQPPISAAEQGLEGFFKQVQVIEKQVDKLSTLLKNLQVHIFKSLTFAHFHIHYAWLAYIHLKLYYEIGPIEYLAFISHREFANERSKTFTKASDMKAIKQQMQKDIDEAGKIARLTKSKLEELDQDEIISCAWHFVAAEH</sequence>
<dbReference type="AlphaFoldDB" id="A0A8J5FRL7"/>
<feature type="region of interest" description="Disordered" evidence="1">
    <location>
        <begin position="37"/>
        <end position="61"/>
    </location>
</feature>
<gene>
    <name evidence="4" type="ORF">ZIOFF_042405</name>
</gene>
<protein>
    <recommendedName>
        <fullName evidence="3">Syntaxin N-terminal domain-containing protein</fullName>
    </recommendedName>
</protein>
<accession>A0A8J5FRL7</accession>
<evidence type="ECO:0000256" key="2">
    <source>
        <dbReference type="SAM" id="Phobius"/>
    </source>
</evidence>
<dbReference type="InterPro" id="IPR006011">
    <property type="entry name" value="Syntaxin_N"/>
</dbReference>
<keyword evidence="5" id="KW-1185">Reference proteome</keyword>
<dbReference type="Pfam" id="PF00804">
    <property type="entry name" value="Syntaxin"/>
    <property type="match status" value="1"/>
</dbReference>
<name>A0A8J5FRL7_ZINOF</name>
<dbReference type="GO" id="GO:0016020">
    <property type="term" value="C:membrane"/>
    <property type="evidence" value="ECO:0007669"/>
    <property type="project" value="InterPro"/>
</dbReference>
<keyword evidence="2" id="KW-1133">Transmembrane helix</keyword>
<feature type="compositionally biased region" description="Polar residues" evidence="1">
    <location>
        <begin position="37"/>
        <end position="48"/>
    </location>
</feature>
<evidence type="ECO:0000313" key="5">
    <source>
        <dbReference type="Proteomes" id="UP000734854"/>
    </source>
</evidence>
<keyword evidence="2" id="KW-0472">Membrane</keyword>
<feature type="domain" description="Syntaxin N-terminal" evidence="3">
    <location>
        <begin position="297"/>
        <end position="344"/>
    </location>
</feature>
<feature type="transmembrane region" description="Helical" evidence="2">
    <location>
        <begin position="171"/>
        <end position="198"/>
    </location>
</feature>
<keyword evidence="2" id="KW-0812">Transmembrane</keyword>
<dbReference type="EMBL" id="JACMSC010000012">
    <property type="protein sequence ID" value="KAG6494645.1"/>
    <property type="molecule type" value="Genomic_DNA"/>
</dbReference>
<evidence type="ECO:0000259" key="3">
    <source>
        <dbReference type="Pfam" id="PF00804"/>
    </source>
</evidence>
<evidence type="ECO:0000256" key="1">
    <source>
        <dbReference type="SAM" id="MobiDB-lite"/>
    </source>
</evidence>